<accession>A0ABT4QC76</accession>
<organism evidence="1 2">
    <name type="scientific">Paenibacillus gyeongsangnamensis</name>
    <dbReference type="NCBI Taxonomy" id="3388067"/>
    <lineage>
        <taxon>Bacteria</taxon>
        <taxon>Bacillati</taxon>
        <taxon>Bacillota</taxon>
        <taxon>Bacilli</taxon>
        <taxon>Bacillales</taxon>
        <taxon>Paenibacillaceae</taxon>
        <taxon>Paenibacillus</taxon>
    </lineage>
</organism>
<evidence type="ECO:0000313" key="1">
    <source>
        <dbReference type="EMBL" id="MCZ8514423.1"/>
    </source>
</evidence>
<dbReference type="RefSeq" id="WP_269882952.1">
    <property type="nucleotide sequence ID" value="NZ_JAQAGZ010000012.1"/>
</dbReference>
<evidence type="ECO:0000313" key="2">
    <source>
        <dbReference type="Proteomes" id="UP001527882"/>
    </source>
</evidence>
<gene>
    <name evidence="1" type="ORF">O9H85_18740</name>
</gene>
<comment type="caution">
    <text evidence="1">The sequence shown here is derived from an EMBL/GenBank/DDBJ whole genome shotgun (WGS) entry which is preliminary data.</text>
</comment>
<keyword evidence="2" id="KW-1185">Reference proteome</keyword>
<dbReference type="EMBL" id="JAQAGZ010000012">
    <property type="protein sequence ID" value="MCZ8514423.1"/>
    <property type="molecule type" value="Genomic_DNA"/>
</dbReference>
<protein>
    <submittedName>
        <fullName evidence="1">Uncharacterized protein</fullName>
    </submittedName>
</protein>
<dbReference type="Proteomes" id="UP001527882">
    <property type="component" value="Unassembled WGS sequence"/>
</dbReference>
<sequence>MPNAQKTVIHLPFPSRWGINAYAGGRPVIWGTLIITSVANNRVTGTVNFRGTPLPIQGTWDEGSRQIRFDSPYARFSGRLSLFDDRTIRIRHFTLQGDLMMKPPSLQAGEYGTWIATTDICLSQLPPGTASSPSSSELPPVGVFVTSDYQGKICP</sequence>
<proteinExistence type="predicted"/>
<reference evidence="1 2" key="1">
    <citation type="submission" date="2022-12" db="EMBL/GenBank/DDBJ databases">
        <title>Draft genome sequence of Paenibacillus sp. dW9.</title>
        <authorList>
            <person name="Choi E.-W."/>
            <person name="Kim D.-U."/>
        </authorList>
    </citation>
    <scope>NUCLEOTIDE SEQUENCE [LARGE SCALE GENOMIC DNA]</scope>
    <source>
        <strain evidence="2">dW9</strain>
    </source>
</reference>
<name>A0ABT4QC76_9BACL</name>